<dbReference type="FunFam" id="3.30.2230.10:FF:000001">
    <property type="entry name" value="Ubiquitinyl hydrolase 1"/>
    <property type="match status" value="1"/>
</dbReference>
<evidence type="ECO:0000256" key="3">
    <source>
        <dbReference type="ARBA" id="ARBA00004556"/>
    </source>
</evidence>
<dbReference type="GO" id="GO:0006508">
    <property type="term" value="P:proteolysis"/>
    <property type="evidence" value="ECO:0007669"/>
    <property type="project" value="UniProtKB-KW"/>
</dbReference>
<keyword evidence="6" id="KW-0254">Endocytosis</keyword>
<evidence type="ECO:0000256" key="6">
    <source>
        <dbReference type="ARBA" id="ARBA00022583"/>
    </source>
</evidence>
<dbReference type="InterPro" id="IPR038765">
    <property type="entry name" value="Papain-like_cys_pep_sf"/>
</dbReference>
<dbReference type="PROSITE" id="PS50271">
    <property type="entry name" value="ZF_UBP"/>
    <property type="match status" value="1"/>
</dbReference>
<dbReference type="KEGG" id="bbel:109465487"/>
<dbReference type="InterPro" id="IPR028889">
    <property type="entry name" value="USP"/>
</dbReference>
<evidence type="ECO:0000256" key="5">
    <source>
        <dbReference type="ARBA" id="ARBA00022490"/>
    </source>
</evidence>
<dbReference type="Pfam" id="PF06337">
    <property type="entry name" value="DUSP"/>
    <property type="match status" value="2"/>
</dbReference>
<dbReference type="Proteomes" id="UP000515135">
    <property type="component" value="Unplaced"/>
</dbReference>
<dbReference type="PROSITE" id="PS00973">
    <property type="entry name" value="USP_2"/>
    <property type="match status" value="1"/>
</dbReference>
<feature type="compositionally biased region" description="Polar residues" evidence="18">
    <location>
        <begin position="94"/>
        <end position="120"/>
    </location>
</feature>
<evidence type="ECO:0000256" key="15">
    <source>
        <dbReference type="ARBA" id="ARBA00023212"/>
    </source>
</evidence>
<name>A0A6P4Y7T9_BRABE</name>
<dbReference type="EC" id="3.4.19.12" evidence="17"/>
<evidence type="ECO:0000256" key="7">
    <source>
        <dbReference type="ARBA" id="ARBA00022670"/>
    </source>
</evidence>
<keyword evidence="11 17" id="KW-0833">Ubl conjugation pathway</keyword>
<dbReference type="SUPFAM" id="SSF57850">
    <property type="entry name" value="RING/U-box"/>
    <property type="match status" value="1"/>
</dbReference>
<feature type="compositionally biased region" description="Low complexity" evidence="18">
    <location>
        <begin position="418"/>
        <end position="432"/>
    </location>
</feature>
<dbReference type="SUPFAM" id="SSF54001">
    <property type="entry name" value="Cysteine proteinases"/>
    <property type="match status" value="1"/>
</dbReference>
<evidence type="ECO:0000256" key="1">
    <source>
        <dbReference type="ARBA" id="ARBA00000707"/>
    </source>
</evidence>
<evidence type="ECO:0000259" key="20">
    <source>
        <dbReference type="PROSITE" id="PS50271"/>
    </source>
</evidence>
<feature type="compositionally biased region" description="Polar residues" evidence="18">
    <location>
        <begin position="439"/>
        <end position="458"/>
    </location>
</feature>
<keyword evidence="7 17" id="KW-0645">Protease</keyword>
<keyword evidence="10 16" id="KW-0863">Zinc-finger</keyword>
<feature type="region of interest" description="Disordered" evidence="18">
    <location>
        <begin position="915"/>
        <end position="961"/>
    </location>
</feature>
<evidence type="ECO:0000259" key="19">
    <source>
        <dbReference type="PROSITE" id="PS50235"/>
    </source>
</evidence>
<feature type="compositionally biased region" description="Low complexity" evidence="18">
    <location>
        <begin position="281"/>
        <end position="295"/>
    </location>
</feature>
<dbReference type="PANTHER" id="PTHR21646">
    <property type="entry name" value="UBIQUITIN CARBOXYL-TERMINAL HYDROLASE"/>
    <property type="match status" value="1"/>
</dbReference>
<dbReference type="InterPro" id="IPR050185">
    <property type="entry name" value="Ub_carboxyl-term_hydrolase"/>
</dbReference>
<evidence type="ECO:0000256" key="10">
    <source>
        <dbReference type="ARBA" id="ARBA00022771"/>
    </source>
</evidence>
<evidence type="ECO:0000256" key="17">
    <source>
        <dbReference type="RuleBase" id="RU366025"/>
    </source>
</evidence>
<gene>
    <name evidence="23" type="primary">LOC109465487</name>
</gene>
<feature type="compositionally biased region" description="Basic and acidic residues" evidence="18">
    <location>
        <begin position="952"/>
        <end position="961"/>
    </location>
</feature>
<dbReference type="SUPFAM" id="SSF143791">
    <property type="entry name" value="DUSP-like"/>
    <property type="match status" value="2"/>
</dbReference>
<dbReference type="Gene3D" id="3.30.2230.10">
    <property type="entry name" value="DUSP-like"/>
    <property type="match status" value="2"/>
</dbReference>
<protein>
    <recommendedName>
        <fullName evidence="17">Ubiquitin carboxyl-terminal hydrolase</fullName>
        <ecNumber evidence="17">3.4.19.12</ecNumber>
    </recommendedName>
</protein>
<keyword evidence="8" id="KW-0479">Metal-binding</keyword>
<feature type="compositionally biased region" description="Basic and acidic residues" evidence="18">
    <location>
        <begin position="388"/>
        <end position="405"/>
    </location>
</feature>
<evidence type="ECO:0000256" key="11">
    <source>
        <dbReference type="ARBA" id="ARBA00022786"/>
    </source>
</evidence>
<dbReference type="OrthoDB" id="73004at2759"/>
<dbReference type="PANTHER" id="PTHR21646:SF86">
    <property type="entry name" value="UBIQUITIN CARBOXYL-TERMINAL HYDROLASE"/>
    <property type="match status" value="1"/>
</dbReference>
<keyword evidence="9" id="KW-0677">Repeat</keyword>
<dbReference type="AlphaFoldDB" id="A0A6P4Y7T9"/>
<dbReference type="InterPro" id="IPR001394">
    <property type="entry name" value="Peptidase_C19_UCH"/>
</dbReference>
<evidence type="ECO:0000256" key="9">
    <source>
        <dbReference type="ARBA" id="ARBA00022737"/>
    </source>
</evidence>
<dbReference type="InterPro" id="IPR018200">
    <property type="entry name" value="USP_CS"/>
</dbReference>
<sequence>MSSQNSCPHLGTLGDISREDLLQKAKGSCSSCPAVGPNLWACLQANCNYVGCGESAVDHSTHHAVTVKHALTMNLTTFRTWCYSCETEVFLDKNATSPGNNKSSPYKRSTGQSQTSQDQRNGGGDGAPRVQEDYMDDPDIKPKVVDDSPTGLTGLQNIGNTCYMNAALQALSNCPPLTNYFLECGGMVGMSKTEKKPGLSKSYLKLMLEMWHKKRPSYLVPVAIAHGIKMVNPMFRGYTQQDSQEFLRCLMDQLHEELKEPITEFEDYTCPTNEDRSPTASSPSIPIRSSDYSSSHSDEEYHSCESAGSSEQNTPDESCIPNNDVRTAQSIPRSSSDSDIRTLDSREQRANARNRSRVLSEPSDYVSNLRTRSPRKRVKSCQGFVRETQSKEESKRRRGSRHDIDADVDESGEAAETGSVPDSDSGCSSSSPMRESPPHSRSNSPQGIRSASQPNSPMKASLKDVQPTFKSAQRKKRNVRHHSIISDVFDGKILSSVQCLTCDRVSCTKETFQDISLPIPSKEDLALLHSAQGPTLKSSCTDAYTTSQGWVGYFYDWLKSWFWGPQVTLDDCLSAFFSADDLKGDNMYSCEKCRKLRNGLKFSKVLELPEILCIHLKRFRHEVMYSTKINNYVSFPLEGLDLRPFMAKESQSQVMTYDLVAVICHHGTANGGHYTAYCMNHLNGQWYEFDDMYVTEVLESAVTNAEAYVLFYRKRNEDMERERHKVANLVSTKEPGLMKFYISRQWLHKFTMFAEPGPISNNDFLCRHGGIPPHKSSFLEDLVTTVPEPVWEYLLDKFGGGPVVNHLFVCATCQVEQERLEKRRKIEMETFIKLNKAFQEEDSPPIIYYISMKWFREWESFVKGKEQDPPGPVDNSNIATGKGLVSGLKPGSDSGQISEETWQFLVSIYGGGPEIIQRQTQALPDDTEQGDQEPEGGGEEEGGEEGEEEEDHGEKKIQQEL</sequence>
<dbReference type="PROSITE" id="PS50235">
    <property type="entry name" value="USP_3"/>
    <property type="match status" value="1"/>
</dbReference>
<feature type="compositionally biased region" description="Basic and acidic residues" evidence="18">
    <location>
        <begin position="336"/>
        <end position="350"/>
    </location>
</feature>
<keyword evidence="14" id="KW-0862">Zinc</keyword>
<dbReference type="PROSITE" id="PS00972">
    <property type="entry name" value="USP_1"/>
    <property type="match status" value="1"/>
</dbReference>
<organism evidence="22 23">
    <name type="scientific">Branchiostoma belcheri</name>
    <name type="common">Amphioxus</name>
    <dbReference type="NCBI Taxonomy" id="7741"/>
    <lineage>
        <taxon>Eukaryota</taxon>
        <taxon>Metazoa</taxon>
        <taxon>Chordata</taxon>
        <taxon>Cephalochordata</taxon>
        <taxon>Leptocardii</taxon>
        <taxon>Amphioxiformes</taxon>
        <taxon>Branchiostomatidae</taxon>
        <taxon>Branchiostoma</taxon>
    </lineage>
</organism>
<evidence type="ECO:0000256" key="8">
    <source>
        <dbReference type="ARBA" id="ARBA00022723"/>
    </source>
</evidence>
<evidence type="ECO:0000259" key="21">
    <source>
        <dbReference type="PROSITE" id="PS51283"/>
    </source>
</evidence>
<dbReference type="Pfam" id="PF00443">
    <property type="entry name" value="UCH"/>
    <property type="match status" value="2"/>
</dbReference>
<feature type="region of interest" description="Disordered" evidence="18">
    <location>
        <begin position="864"/>
        <end position="896"/>
    </location>
</feature>
<keyword evidence="22" id="KW-1185">Reference proteome</keyword>
<evidence type="ECO:0000256" key="2">
    <source>
        <dbReference type="ARBA" id="ARBA00004300"/>
    </source>
</evidence>
<dbReference type="FunFam" id="3.30.40.10:FF:000065">
    <property type="entry name" value="Ubiquitinyl hydrolase 1"/>
    <property type="match status" value="1"/>
</dbReference>
<feature type="domain" description="UBP-type" evidence="20">
    <location>
        <begin position="5"/>
        <end position="110"/>
    </location>
</feature>
<dbReference type="GO" id="GO:0004843">
    <property type="term" value="F:cysteine-type deubiquitinase activity"/>
    <property type="evidence" value="ECO:0007669"/>
    <property type="project" value="UniProtKB-UniRule"/>
</dbReference>
<feature type="region of interest" description="Disordered" evidence="18">
    <location>
        <begin position="265"/>
        <end position="478"/>
    </location>
</feature>
<feature type="domain" description="DUSP" evidence="21">
    <location>
        <begin position="818"/>
        <end position="921"/>
    </location>
</feature>
<dbReference type="InterPro" id="IPR006615">
    <property type="entry name" value="Pept_C19_DUSP"/>
</dbReference>
<dbReference type="InterPro" id="IPR013083">
    <property type="entry name" value="Znf_RING/FYVE/PHD"/>
</dbReference>
<dbReference type="InterPro" id="IPR035927">
    <property type="entry name" value="DUSP-like_sf"/>
</dbReference>
<comment type="similarity">
    <text evidence="4">Belongs to the peptidase C19 family. USP20/USP33 subfamily.</text>
</comment>
<proteinExistence type="inferred from homology"/>
<dbReference type="PROSITE" id="PS51283">
    <property type="entry name" value="DUSP"/>
    <property type="match status" value="2"/>
</dbReference>
<feature type="compositionally biased region" description="Acidic residues" evidence="18">
    <location>
        <begin position="925"/>
        <end position="951"/>
    </location>
</feature>
<evidence type="ECO:0000256" key="18">
    <source>
        <dbReference type="SAM" id="MobiDB-lite"/>
    </source>
</evidence>
<evidence type="ECO:0000256" key="12">
    <source>
        <dbReference type="ARBA" id="ARBA00022801"/>
    </source>
</evidence>
<dbReference type="RefSeq" id="XP_019618394.1">
    <property type="nucleotide sequence ID" value="XM_019762835.1"/>
</dbReference>
<dbReference type="GO" id="GO:0006897">
    <property type="term" value="P:endocytosis"/>
    <property type="evidence" value="ECO:0007669"/>
    <property type="project" value="UniProtKB-KW"/>
</dbReference>
<keyword evidence="15" id="KW-0206">Cytoskeleton</keyword>
<evidence type="ECO:0000313" key="23">
    <source>
        <dbReference type="RefSeq" id="XP_019618394.1"/>
    </source>
</evidence>
<evidence type="ECO:0000256" key="14">
    <source>
        <dbReference type="ARBA" id="ARBA00022833"/>
    </source>
</evidence>
<keyword evidence="13 17" id="KW-0788">Thiol protease</keyword>
<reference evidence="23" key="1">
    <citation type="submission" date="2025-08" db="UniProtKB">
        <authorList>
            <consortium name="RefSeq"/>
        </authorList>
    </citation>
    <scope>IDENTIFICATION</scope>
    <source>
        <tissue evidence="23">Gonad</tissue>
    </source>
</reference>
<evidence type="ECO:0000256" key="4">
    <source>
        <dbReference type="ARBA" id="ARBA00008269"/>
    </source>
</evidence>
<feature type="compositionally biased region" description="Polar residues" evidence="18">
    <location>
        <begin position="306"/>
        <end position="329"/>
    </location>
</feature>
<dbReference type="Pfam" id="PF02148">
    <property type="entry name" value="zf-UBP"/>
    <property type="match status" value="1"/>
</dbReference>
<dbReference type="Gene3D" id="3.90.70.10">
    <property type="entry name" value="Cysteine proteinases"/>
    <property type="match status" value="2"/>
</dbReference>
<dbReference type="GO" id="GO:0005813">
    <property type="term" value="C:centrosome"/>
    <property type="evidence" value="ECO:0007669"/>
    <property type="project" value="UniProtKB-SubCell"/>
</dbReference>
<dbReference type="GO" id="GO:0048471">
    <property type="term" value="C:perinuclear region of cytoplasm"/>
    <property type="evidence" value="ECO:0007669"/>
    <property type="project" value="UniProtKB-SubCell"/>
</dbReference>
<dbReference type="SMART" id="SM00695">
    <property type="entry name" value="DUSP"/>
    <property type="match status" value="2"/>
</dbReference>
<feature type="domain" description="DUSP" evidence="21">
    <location>
        <begin position="717"/>
        <end position="810"/>
    </location>
</feature>
<comment type="catalytic activity">
    <reaction evidence="1 17">
        <text>Thiol-dependent hydrolysis of ester, thioester, amide, peptide and isopeptide bonds formed by the C-terminal Gly of ubiquitin (a 76-residue protein attached to proteins as an intracellular targeting signal).</text>
        <dbReference type="EC" id="3.4.19.12"/>
    </reaction>
</comment>
<feature type="domain" description="USP" evidence="19">
    <location>
        <begin position="153"/>
        <end position="715"/>
    </location>
</feature>
<keyword evidence="5" id="KW-0963">Cytoplasm</keyword>
<evidence type="ECO:0000256" key="13">
    <source>
        <dbReference type="ARBA" id="ARBA00022807"/>
    </source>
</evidence>
<dbReference type="Gene3D" id="3.30.40.10">
    <property type="entry name" value="Zinc/RING finger domain, C3HC4 (zinc finger)"/>
    <property type="match status" value="1"/>
</dbReference>
<keyword evidence="12 17" id="KW-0378">Hydrolase</keyword>
<dbReference type="GeneID" id="109465487"/>
<dbReference type="GO" id="GO:0008270">
    <property type="term" value="F:zinc ion binding"/>
    <property type="evidence" value="ECO:0007669"/>
    <property type="project" value="UniProtKB-KW"/>
</dbReference>
<dbReference type="InterPro" id="IPR001607">
    <property type="entry name" value="Znf_UBP"/>
</dbReference>
<feature type="region of interest" description="Disordered" evidence="18">
    <location>
        <begin position="94"/>
        <end position="145"/>
    </location>
</feature>
<accession>A0A6P4Y7T9</accession>
<dbReference type="CDD" id="cd02674">
    <property type="entry name" value="Peptidase_C19R"/>
    <property type="match status" value="1"/>
</dbReference>
<evidence type="ECO:0000313" key="22">
    <source>
        <dbReference type="Proteomes" id="UP000515135"/>
    </source>
</evidence>
<dbReference type="GO" id="GO:0016579">
    <property type="term" value="P:protein deubiquitination"/>
    <property type="evidence" value="ECO:0007669"/>
    <property type="project" value="InterPro"/>
</dbReference>
<comment type="subcellular location">
    <subcellularLocation>
        <location evidence="2">Cytoplasm</location>
        <location evidence="2">Cytoskeleton</location>
        <location evidence="2">Microtubule organizing center</location>
        <location evidence="2">Centrosome</location>
    </subcellularLocation>
    <subcellularLocation>
        <location evidence="3">Cytoplasm</location>
        <location evidence="3">Perinuclear region</location>
    </subcellularLocation>
</comment>
<evidence type="ECO:0000256" key="16">
    <source>
        <dbReference type="PROSITE-ProRule" id="PRU00502"/>
    </source>
</evidence>